<dbReference type="InterPro" id="IPR000073">
    <property type="entry name" value="AB_hydrolase_1"/>
</dbReference>
<dbReference type="GO" id="GO:0016787">
    <property type="term" value="F:hydrolase activity"/>
    <property type="evidence" value="ECO:0007669"/>
    <property type="project" value="UniProtKB-KW"/>
</dbReference>
<accession>A0ABU9T0G4</accession>
<evidence type="ECO:0000313" key="2">
    <source>
        <dbReference type="EMBL" id="MEM5499631.1"/>
    </source>
</evidence>
<sequence length="297" mass="33807">MHDFPTLAQYQSSASYAQIGEYQIAYWTAQDKEAVANDAPWILLIHGFPSAAWDWHYQWQILRQQYRLVCLDLLGLGLSDKPHKHDYSLLEQADIVEKLMAYLDIGQCHILAHDYGDSVAQELLARQHEKRMGLNVKSLCYLNGGLFADHHRPLLTQKLLKSPLGPLVAKCMSLRSLHNSFAKIFGPRSQPEAAHVAILYELLEWKQGKRVLSSLLGYIDERKVHGARWITAMQRTPVAQCFVNGIHDPISGRHMLRQFEKLLPSAQTHGLDVGHYPQLEAPQQVTELYQAFVALHS</sequence>
<dbReference type="SUPFAM" id="SSF53474">
    <property type="entry name" value="alpha/beta-Hydrolases"/>
    <property type="match status" value="1"/>
</dbReference>
<gene>
    <name evidence="2" type="ORF">WNY77_19625</name>
</gene>
<dbReference type="EMBL" id="JBBMQS010000015">
    <property type="protein sequence ID" value="MEM5499631.1"/>
    <property type="molecule type" value="Genomic_DNA"/>
</dbReference>
<dbReference type="PANTHER" id="PTHR43798:SF33">
    <property type="entry name" value="HYDROLASE, PUTATIVE (AFU_ORTHOLOGUE AFUA_2G14860)-RELATED"/>
    <property type="match status" value="1"/>
</dbReference>
<dbReference type="PANTHER" id="PTHR43798">
    <property type="entry name" value="MONOACYLGLYCEROL LIPASE"/>
    <property type="match status" value="1"/>
</dbReference>
<dbReference type="InterPro" id="IPR029058">
    <property type="entry name" value="AB_hydrolase_fold"/>
</dbReference>
<keyword evidence="3" id="KW-1185">Reference proteome</keyword>
<dbReference type="InterPro" id="IPR050266">
    <property type="entry name" value="AB_hydrolase_sf"/>
</dbReference>
<proteinExistence type="predicted"/>
<evidence type="ECO:0000259" key="1">
    <source>
        <dbReference type="Pfam" id="PF00561"/>
    </source>
</evidence>
<evidence type="ECO:0000313" key="3">
    <source>
        <dbReference type="Proteomes" id="UP001461163"/>
    </source>
</evidence>
<feature type="domain" description="AB hydrolase-1" evidence="1">
    <location>
        <begin position="40"/>
        <end position="127"/>
    </location>
</feature>
<protein>
    <submittedName>
        <fullName evidence="2">Alpha/beta hydrolase</fullName>
    </submittedName>
</protein>
<dbReference type="RefSeq" id="WP_006994446.1">
    <property type="nucleotide sequence ID" value="NZ_JBBMQS010000015.1"/>
</dbReference>
<keyword evidence="2" id="KW-0378">Hydrolase</keyword>
<name>A0ABU9T0G4_9ALTE</name>
<dbReference type="Gene3D" id="3.40.50.1820">
    <property type="entry name" value="alpha/beta hydrolase"/>
    <property type="match status" value="1"/>
</dbReference>
<organism evidence="2 3">
    <name type="scientific">Paraglaciecola mesophila</name>
    <dbReference type="NCBI Taxonomy" id="197222"/>
    <lineage>
        <taxon>Bacteria</taxon>
        <taxon>Pseudomonadati</taxon>
        <taxon>Pseudomonadota</taxon>
        <taxon>Gammaproteobacteria</taxon>
        <taxon>Alteromonadales</taxon>
        <taxon>Alteromonadaceae</taxon>
        <taxon>Paraglaciecola</taxon>
    </lineage>
</organism>
<dbReference type="Pfam" id="PF00561">
    <property type="entry name" value="Abhydrolase_1"/>
    <property type="match status" value="1"/>
</dbReference>
<reference evidence="2 3" key="1">
    <citation type="submission" date="2024-03" db="EMBL/GenBank/DDBJ databases">
        <title>Community enrichment and isolation of bacterial strains for fucoidan degradation.</title>
        <authorList>
            <person name="Sichert A."/>
        </authorList>
    </citation>
    <scope>NUCLEOTIDE SEQUENCE [LARGE SCALE GENOMIC DNA]</scope>
    <source>
        <strain evidence="2 3">AS12</strain>
    </source>
</reference>
<comment type="caution">
    <text evidence="2">The sequence shown here is derived from an EMBL/GenBank/DDBJ whole genome shotgun (WGS) entry which is preliminary data.</text>
</comment>
<dbReference type="Proteomes" id="UP001461163">
    <property type="component" value="Unassembled WGS sequence"/>
</dbReference>